<evidence type="ECO:0000256" key="1">
    <source>
        <dbReference type="ARBA" id="ARBA00010945"/>
    </source>
</evidence>
<dbReference type="InterPro" id="IPR001126">
    <property type="entry name" value="UmuC"/>
</dbReference>
<dbReference type="InterPro" id="IPR022880">
    <property type="entry name" value="DNApol_IV"/>
</dbReference>
<accession>A0A1B3SKQ6</accession>
<dbReference type="GO" id="GO:0009432">
    <property type="term" value="P:SOS response"/>
    <property type="evidence" value="ECO:0007669"/>
    <property type="project" value="TreeGrafter"/>
</dbReference>
<dbReference type="InterPro" id="IPR024728">
    <property type="entry name" value="PolY_HhH_motif"/>
</dbReference>
<evidence type="ECO:0000313" key="4">
    <source>
        <dbReference type="Proteomes" id="UP000094378"/>
    </source>
</evidence>
<comment type="similarity">
    <text evidence="1">Belongs to the DNA polymerase type-Y family.</text>
</comment>
<dbReference type="Gene3D" id="1.10.150.20">
    <property type="entry name" value="5' to 3' exonuclease, C-terminal subdomain"/>
    <property type="match status" value="1"/>
</dbReference>
<dbReference type="Pfam" id="PF11798">
    <property type="entry name" value="IMS_HHH"/>
    <property type="match status" value="1"/>
</dbReference>
<dbReference type="InterPro" id="IPR017961">
    <property type="entry name" value="DNA_pol_Y-fam_little_finger"/>
</dbReference>
<dbReference type="GO" id="GO:0003887">
    <property type="term" value="F:DNA-directed DNA polymerase activity"/>
    <property type="evidence" value="ECO:0007669"/>
    <property type="project" value="InterPro"/>
</dbReference>
<dbReference type="CDD" id="cd03586">
    <property type="entry name" value="PolY_Pol_IV_kappa"/>
    <property type="match status" value="1"/>
</dbReference>
<dbReference type="EMBL" id="CP017015">
    <property type="protein sequence ID" value="AOG60514.1"/>
    <property type="molecule type" value="Genomic_DNA"/>
</dbReference>
<dbReference type="InterPro" id="IPR043502">
    <property type="entry name" value="DNA/RNA_pol_sf"/>
</dbReference>
<dbReference type="Gene3D" id="3.40.1170.60">
    <property type="match status" value="1"/>
</dbReference>
<dbReference type="GO" id="GO:0003684">
    <property type="term" value="F:damaged DNA binding"/>
    <property type="evidence" value="ECO:0007669"/>
    <property type="project" value="InterPro"/>
</dbReference>
<proteinExistence type="inferred from homology"/>
<dbReference type="GO" id="GO:0005829">
    <property type="term" value="C:cytosol"/>
    <property type="evidence" value="ECO:0007669"/>
    <property type="project" value="TreeGrafter"/>
</dbReference>
<gene>
    <name evidence="3" type="primary">dinB</name>
    <name evidence="3" type="ORF">SHELI_v1c05630</name>
</gene>
<dbReference type="PANTHER" id="PTHR11076:SF33">
    <property type="entry name" value="DNA POLYMERASE KAPPA"/>
    <property type="match status" value="1"/>
</dbReference>
<dbReference type="OrthoDB" id="9808813at2"/>
<dbReference type="Proteomes" id="UP000094378">
    <property type="component" value="Chromosome"/>
</dbReference>
<dbReference type="PATRIC" id="fig|216938.3.peg.575"/>
<organism evidence="3 4">
    <name type="scientific">Spiroplasma helicoides</name>
    <dbReference type="NCBI Taxonomy" id="216938"/>
    <lineage>
        <taxon>Bacteria</taxon>
        <taxon>Bacillati</taxon>
        <taxon>Mycoplasmatota</taxon>
        <taxon>Mollicutes</taxon>
        <taxon>Entomoplasmatales</taxon>
        <taxon>Spiroplasmataceae</taxon>
        <taxon>Spiroplasma</taxon>
    </lineage>
</organism>
<name>A0A1B3SKQ6_9MOLU</name>
<dbReference type="Gene3D" id="3.30.70.270">
    <property type="match status" value="1"/>
</dbReference>
<dbReference type="InterPro" id="IPR050116">
    <property type="entry name" value="DNA_polymerase-Y"/>
</dbReference>
<reference evidence="3 4" key="1">
    <citation type="submission" date="2016-08" db="EMBL/GenBank/DDBJ databases">
        <title>Complete genome sequence of Spiroplasma helicoides TABS-2 (DSM 22551).</title>
        <authorList>
            <person name="Shen W.-Y."/>
            <person name="Lo W.-S."/>
            <person name="Lai Y.-C."/>
            <person name="Kuo C.-H."/>
        </authorList>
    </citation>
    <scope>NUCLEOTIDE SEQUENCE [LARGE SCALE GENOMIC DNA]</scope>
    <source>
        <strain evidence="3 4">TABS-2</strain>
    </source>
</reference>
<keyword evidence="4" id="KW-1185">Reference proteome</keyword>
<dbReference type="RefSeq" id="WP_069116515.1">
    <property type="nucleotide sequence ID" value="NZ_CP017015.1"/>
</dbReference>
<dbReference type="PANTHER" id="PTHR11076">
    <property type="entry name" value="DNA REPAIR POLYMERASE UMUC / TRANSFERASE FAMILY MEMBER"/>
    <property type="match status" value="1"/>
</dbReference>
<dbReference type="PROSITE" id="PS50173">
    <property type="entry name" value="UMUC"/>
    <property type="match status" value="1"/>
</dbReference>
<dbReference type="GO" id="GO:0006281">
    <property type="term" value="P:DNA repair"/>
    <property type="evidence" value="ECO:0007669"/>
    <property type="project" value="InterPro"/>
</dbReference>
<sequence>MKENKVIFLLDMDAFFAHCHMAKDSSLKDKVLVVATPNRRAIISTASYNARSYGIKSGMPLFKAKELCKDVYPVDSDFALYIGYSQKVFDIIYNNFSKKIEVASIDECYIDATNKWQKFGSVKKCAIFLKNLVFEKTGLTCSIGISSNKFLAKSCVDFNKPNGVSILLPSEIEKKLWHLPIKDMYMIGSSTEKILKNNNINLIGDLAKSSLEKILDLIGKRGLTLWNWANGRGNDVVEEEKNELKSIGNEFTLNYTTSDTEEIEEMIYELSCKVSDRSKKRFLKSKTITTIIRYERNTKQDFDPKIHRKTVSNQTSIDKWTDEVEIIYSLAKENFYRIWNGEPISLIGVRLSNIIDSINAKDQLTINQINLSESFLLNKKEKVLGNLKLKYGVKVIFTGDQLLKYNNKNRTQSKYLKNDDVHLSNKQITEKWSKKK</sequence>
<protein>
    <submittedName>
        <fullName evidence="3">DNA polymerase IV</fullName>
    </submittedName>
</protein>
<dbReference type="GO" id="GO:0042276">
    <property type="term" value="P:error-prone translesion synthesis"/>
    <property type="evidence" value="ECO:0007669"/>
    <property type="project" value="TreeGrafter"/>
</dbReference>
<dbReference type="SUPFAM" id="SSF100879">
    <property type="entry name" value="Lesion bypass DNA polymerase (Y-family), little finger domain"/>
    <property type="match status" value="1"/>
</dbReference>
<feature type="domain" description="UmuC" evidence="2">
    <location>
        <begin position="7"/>
        <end position="188"/>
    </location>
</feature>
<evidence type="ECO:0000259" key="2">
    <source>
        <dbReference type="PROSITE" id="PS50173"/>
    </source>
</evidence>
<evidence type="ECO:0000313" key="3">
    <source>
        <dbReference type="EMBL" id="AOG60514.1"/>
    </source>
</evidence>
<dbReference type="STRING" id="216938.SHELI_v1c05630"/>
<dbReference type="Gene3D" id="3.30.1490.100">
    <property type="entry name" value="DNA polymerase, Y-family, little finger domain"/>
    <property type="match status" value="1"/>
</dbReference>
<dbReference type="Pfam" id="PF00817">
    <property type="entry name" value="IMS"/>
    <property type="match status" value="1"/>
</dbReference>
<dbReference type="Pfam" id="PF11799">
    <property type="entry name" value="IMS_C"/>
    <property type="match status" value="1"/>
</dbReference>
<dbReference type="SUPFAM" id="SSF56672">
    <property type="entry name" value="DNA/RNA polymerases"/>
    <property type="match status" value="1"/>
</dbReference>
<dbReference type="KEGG" id="shj:SHELI_v1c05630"/>
<dbReference type="AlphaFoldDB" id="A0A1B3SKQ6"/>
<dbReference type="InterPro" id="IPR036775">
    <property type="entry name" value="DNA_pol_Y-fam_lit_finger_sf"/>
</dbReference>
<dbReference type="InterPro" id="IPR043128">
    <property type="entry name" value="Rev_trsase/Diguanyl_cyclase"/>
</dbReference>